<evidence type="ECO:0000313" key="4">
    <source>
        <dbReference type="Proteomes" id="UP000028702"/>
    </source>
</evidence>
<dbReference type="STRING" id="1333998.M2A_2312"/>
<comment type="caution">
    <text evidence="3">The sequence shown here is derived from an EMBL/GenBank/DDBJ whole genome shotgun (WGS) entry which is preliminary data.</text>
</comment>
<feature type="region of interest" description="Disordered" evidence="1">
    <location>
        <begin position="1"/>
        <end position="22"/>
    </location>
</feature>
<dbReference type="PANTHER" id="PTHR30005:SF0">
    <property type="entry name" value="RETROGRADE REGULATION PROTEIN 2"/>
    <property type="match status" value="1"/>
</dbReference>
<dbReference type="InterPro" id="IPR003695">
    <property type="entry name" value="Ppx_GppA_N"/>
</dbReference>
<dbReference type="AlphaFoldDB" id="A0A081BCP5"/>
<name>A0A081BCP5_9HYPH</name>
<protein>
    <submittedName>
        <fullName evidence="3">Ppx/GppA phosphatase</fullName>
    </submittedName>
</protein>
<dbReference type="Proteomes" id="UP000028702">
    <property type="component" value="Unassembled WGS sequence"/>
</dbReference>
<feature type="compositionally biased region" description="Basic residues" evidence="1">
    <location>
        <begin position="337"/>
        <end position="352"/>
    </location>
</feature>
<dbReference type="PANTHER" id="PTHR30005">
    <property type="entry name" value="EXOPOLYPHOSPHATASE"/>
    <property type="match status" value="1"/>
</dbReference>
<dbReference type="RefSeq" id="WP_244444442.1">
    <property type="nucleotide sequence ID" value="NZ_BBIO01000012.1"/>
</dbReference>
<evidence type="ECO:0000259" key="2">
    <source>
        <dbReference type="Pfam" id="PF02541"/>
    </source>
</evidence>
<dbReference type="InterPro" id="IPR043129">
    <property type="entry name" value="ATPase_NBD"/>
</dbReference>
<dbReference type="InterPro" id="IPR050273">
    <property type="entry name" value="GppA/Ppx_hydrolase"/>
</dbReference>
<keyword evidence="4" id="KW-1185">Reference proteome</keyword>
<dbReference type="EMBL" id="BBIO01000012">
    <property type="protein sequence ID" value="GAK45813.1"/>
    <property type="molecule type" value="Genomic_DNA"/>
</dbReference>
<dbReference type="CDD" id="cd24054">
    <property type="entry name" value="ASKHA_NBD_AaPPX-GppA_MtPPX2-like"/>
    <property type="match status" value="1"/>
</dbReference>
<accession>A0A081BCP5</accession>
<feature type="domain" description="Ppx/GppA phosphatase N-terminal" evidence="2">
    <location>
        <begin position="37"/>
        <end position="331"/>
    </location>
</feature>
<reference evidence="3 4" key="1">
    <citation type="submission" date="2014-07" db="EMBL/GenBank/DDBJ databases">
        <title>Tepidicaulis marinum gen. nov., sp. nov., a novel marine bacterium denitrifying nitrate to nitrous oxide strictly under microaerobic conditions.</title>
        <authorList>
            <person name="Takeuchi M."/>
            <person name="Yamagishi T."/>
            <person name="Kamagata Y."/>
            <person name="Oshima K."/>
            <person name="Hattori M."/>
            <person name="Katayama T."/>
            <person name="Hanada S."/>
            <person name="Tamaki H."/>
            <person name="Marumo K."/>
            <person name="Maeda H."/>
            <person name="Nedachi M."/>
            <person name="Iwasaki W."/>
            <person name="Suwa Y."/>
            <person name="Sakata S."/>
        </authorList>
    </citation>
    <scope>NUCLEOTIDE SEQUENCE [LARGE SCALE GENOMIC DNA]</scope>
    <source>
        <strain evidence="3 4">MA2</strain>
    </source>
</reference>
<dbReference type="Gene3D" id="3.30.420.150">
    <property type="entry name" value="Exopolyphosphatase. Domain 2"/>
    <property type="match status" value="1"/>
</dbReference>
<gene>
    <name evidence="3" type="ORF">M2A_2312</name>
</gene>
<sequence>MPSARDVQARAEEEGAGGEPPVYGALDLGTNNCRLLVAKKGRSGYRVIDAFSRIVRLGEGLAHTGELSQGAMDRALEALKICAEKMQRRGVTRARTIATEACRKAANGAAFIERVERETGLKLDVVTPQDEARLAVSGCAPLLDPECGAALVFDIGGGSTELIWVRRSTRGRAVIEDWTSLPCGVVTLAERFGGVDVTPDIYARMVDYVDGELTEFRSREPMPELKERGFHLLGTSGTVTTIAGVQMGLKRYDRNRVDGAWVEPGSVSSVTRQLLDMSFEERAAHACVGRERADLVLAGCAILEAILDAWPADRLRVADRGLREGILFSLMMEDAPKRKRKRRRRRGRRKKIPAGPANAGSKPETGE</sequence>
<evidence type="ECO:0000256" key="1">
    <source>
        <dbReference type="SAM" id="MobiDB-lite"/>
    </source>
</evidence>
<organism evidence="3 4">
    <name type="scientific">Tepidicaulis marinus</name>
    <dbReference type="NCBI Taxonomy" id="1333998"/>
    <lineage>
        <taxon>Bacteria</taxon>
        <taxon>Pseudomonadati</taxon>
        <taxon>Pseudomonadota</taxon>
        <taxon>Alphaproteobacteria</taxon>
        <taxon>Hyphomicrobiales</taxon>
        <taxon>Parvibaculaceae</taxon>
        <taxon>Tepidicaulis</taxon>
    </lineage>
</organism>
<dbReference type="SUPFAM" id="SSF53067">
    <property type="entry name" value="Actin-like ATPase domain"/>
    <property type="match status" value="2"/>
</dbReference>
<dbReference type="Pfam" id="PF02541">
    <property type="entry name" value="Ppx-GppA"/>
    <property type="match status" value="1"/>
</dbReference>
<evidence type="ECO:0000313" key="3">
    <source>
        <dbReference type="EMBL" id="GAK45813.1"/>
    </source>
</evidence>
<feature type="region of interest" description="Disordered" evidence="1">
    <location>
        <begin position="336"/>
        <end position="367"/>
    </location>
</feature>
<proteinExistence type="predicted"/>
<dbReference type="eggNOG" id="COG0248">
    <property type="taxonomic scope" value="Bacteria"/>
</dbReference>
<dbReference type="GO" id="GO:0016462">
    <property type="term" value="F:pyrophosphatase activity"/>
    <property type="evidence" value="ECO:0007669"/>
    <property type="project" value="TreeGrafter"/>
</dbReference>
<dbReference type="Gene3D" id="3.30.420.40">
    <property type="match status" value="1"/>
</dbReference>